<protein>
    <submittedName>
        <fullName evidence="3">Uncharacterized protein</fullName>
    </submittedName>
</protein>
<sequence length="191" mass="21312">MPLVTAPMWEVLQWSGCVLATASLFPAVLLLCTCFAKRKPTPSSAGLELRAHTQLSSAPAAAELKIIRWSPDAQSQNPAEVQQTPRGSERLGDMSVRELPRLPLQDRMQVRRHSSYTGSSVYDVVSEPRCPWPEADSRKTCSHLYEEPFPVYAQVHKTTPAAIRDRDNTDFHLYAKVKKTAGRAIKSELIL</sequence>
<dbReference type="OrthoDB" id="8933011at2759"/>
<evidence type="ECO:0000256" key="2">
    <source>
        <dbReference type="SAM" id="Phobius"/>
    </source>
</evidence>
<feature type="region of interest" description="Disordered" evidence="1">
    <location>
        <begin position="73"/>
        <end position="93"/>
    </location>
</feature>
<accession>A0A9Q1EL02</accession>
<proteinExistence type="predicted"/>
<keyword evidence="2" id="KW-0472">Membrane</keyword>
<dbReference type="EMBL" id="JAINUF010000015">
    <property type="protein sequence ID" value="KAJ8340796.1"/>
    <property type="molecule type" value="Genomic_DNA"/>
</dbReference>
<organism evidence="3 4">
    <name type="scientific">Synaphobranchus kaupii</name>
    <name type="common">Kaup's arrowtooth eel</name>
    <dbReference type="NCBI Taxonomy" id="118154"/>
    <lineage>
        <taxon>Eukaryota</taxon>
        <taxon>Metazoa</taxon>
        <taxon>Chordata</taxon>
        <taxon>Craniata</taxon>
        <taxon>Vertebrata</taxon>
        <taxon>Euteleostomi</taxon>
        <taxon>Actinopterygii</taxon>
        <taxon>Neopterygii</taxon>
        <taxon>Teleostei</taxon>
        <taxon>Anguilliformes</taxon>
        <taxon>Synaphobranchidae</taxon>
        <taxon>Synaphobranchus</taxon>
    </lineage>
</organism>
<comment type="caution">
    <text evidence="3">The sequence shown here is derived from an EMBL/GenBank/DDBJ whole genome shotgun (WGS) entry which is preliminary data.</text>
</comment>
<evidence type="ECO:0000313" key="3">
    <source>
        <dbReference type="EMBL" id="KAJ8340796.1"/>
    </source>
</evidence>
<keyword evidence="2" id="KW-1133">Transmembrane helix</keyword>
<feature type="transmembrane region" description="Helical" evidence="2">
    <location>
        <begin position="12"/>
        <end position="36"/>
    </location>
</feature>
<evidence type="ECO:0000256" key="1">
    <source>
        <dbReference type="SAM" id="MobiDB-lite"/>
    </source>
</evidence>
<keyword evidence="2" id="KW-0812">Transmembrane</keyword>
<name>A0A9Q1EL02_SYNKA</name>
<dbReference type="AlphaFoldDB" id="A0A9Q1EL02"/>
<evidence type="ECO:0000313" key="4">
    <source>
        <dbReference type="Proteomes" id="UP001152622"/>
    </source>
</evidence>
<feature type="compositionally biased region" description="Polar residues" evidence="1">
    <location>
        <begin position="73"/>
        <end position="86"/>
    </location>
</feature>
<reference evidence="3" key="1">
    <citation type="journal article" date="2023" name="Science">
        <title>Genome structures resolve the early diversification of teleost fishes.</title>
        <authorList>
            <person name="Parey E."/>
            <person name="Louis A."/>
            <person name="Montfort J."/>
            <person name="Bouchez O."/>
            <person name="Roques C."/>
            <person name="Iampietro C."/>
            <person name="Lluch J."/>
            <person name="Castinel A."/>
            <person name="Donnadieu C."/>
            <person name="Desvignes T."/>
            <person name="Floi Bucao C."/>
            <person name="Jouanno E."/>
            <person name="Wen M."/>
            <person name="Mejri S."/>
            <person name="Dirks R."/>
            <person name="Jansen H."/>
            <person name="Henkel C."/>
            <person name="Chen W.J."/>
            <person name="Zahm M."/>
            <person name="Cabau C."/>
            <person name="Klopp C."/>
            <person name="Thompson A.W."/>
            <person name="Robinson-Rechavi M."/>
            <person name="Braasch I."/>
            <person name="Lecointre G."/>
            <person name="Bobe J."/>
            <person name="Postlethwait J.H."/>
            <person name="Berthelot C."/>
            <person name="Roest Crollius H."/>
            <person name="Guiguen Y."/>
        </authorList>
    </citation>
    <scope>NUCLEOTIDE SEQUENCE</scope>
    <source>
        <strain evidence="3">WJC10195</strain>
    </source>
</reference>
<keyword evidence="4" id="KW-1185">Reference proteome</keyword>
<dbReference type="Proteomes" id="UP001152622">
    <property type="component" value="Chromosome 15"/>
</dbReference>
<gene>
    <name evidence="3" type="ORF">SKAU_G00330870</name>
</gene>